<dbReference type="EMBL" id="JACNJH010000106">
    <property type="protein sequence ID" value="MBC8360792.1"/>
    <property type="molecule type" value="Genomic_DNA"/>
</dbReference>
<comment type="caution">
    <text evidence="2">The sequence shown here is derived from an EMBL/GenBank/DDBJ whole genome shotgun (WGS) entry which is preliminary data.</text>
</comment>
<dbReference type="Proteomes" id="UP000603434">
    <property type="component" value="Unassembled WGS sequence"/>
</dbReference>
<sequence>MKSLRKDVVSVAIALLAFCFPGHGSAADKFTIKPKIAASWQTDSNFYKAETNKKEVYTYLVQPGLEFGYQTAKSRILLDYTLNAYYYDDQDDVPAGQKAESENNFFGHTARLSARTQPFGRLLLGLDELFYKTRDAGLSDTFSNAIDRDKYYINQVTPSLMYQFGPIFSAGLKYQNTELNYSPVTREDHSEHRGIFDLVYNFTRLTSLDLEYQVWERSYSGTSSTFTSNQAKLILRKQFNYFSVEAGGGYHDRSFDKPGIESIDLFTYHVKISGQNPPAPLSKPRSYVSFAADRNFNDSGEGDAYFKAHKFTLNAGHIFFEKLLLDLTATYQKSDYETQTGTTPEGTTEVRADDRYEIAGKIGYFITDRLTFSITAGYENRDSNLAGDDYDNTYVMVKLDFGYELGKK</sequence>
<keyword evidence="1" id="KW-0732">Signal</keyword>
<gene>
    <name evidence="2" type="ORF">H8E23_05295</name>
</gene>
<evidence type="ECO:0000256" key="1">
    <source>
        <dbReference type="SAM" id="SignalP"/>
    </source>
</evidence>
<dbReference type="AlphaFoldDB" id="A0A8J6NRJ3"/>
<dbReference type="Pfam" id="PF10082">
    <property type="entry name" value="BBP2_2"/>
    <property type="match status" value="1"/>
</dbReference>
<accession>A0A8J6NRJ3</accession>
<dbReference type="InterPro" id="IPR018759">
    <property type="entry name" value="BBP2_2"/>
</dbReference>
<evidence type="ECO:0000313" key="2">
    <source>
        <dbReference type="EMBL" id="MBC8360792.1"/>
    </source>
</evidence>
<evidence type="ECO:0000313" key="3">
    <source>
        <dbReference type="Proteomes" id="UP000603434"/>
    </source>
</evidence>
<proteinExistence type="predicted"/>
<name>A0A8J6NRJ3_9BACT</name>
<feature type="chain" id="PRO_5035287804" evidence="1">
    <location>
        <begin position="27"/>
        <end position="408"/>
    </location>
</feature>
<feature type="signal peptide" evidence="1">
    <location>
        <begin position="1"/>
        <end position="26"/>
    </location>
</feature>
<organism evidence="2 3">
    <name type="scientific">Candidatus Desulfatibia profunda</name>
    <dbReference type="NCBI Taxonomy" id="2841695"/>
    <lineage>
        <taxon>Bacteria</taxon>
        <taxon>Pseudomonadati</taxon>
        <taxon>Thermodesulfobacteriota</taxon>
        <taxon>Desulfobacteria</taxon>
        <taxon>Desulfobacterales</taxon>
        <taxon>Desulfobacterales incertae sedis</taxon>
        <taxon>Candidatus Desulfatibia</taxon>
    </lineage>
</organism>
<protein>
    <submittedName>
        <fullName evidence="2">Outer membrane beta-barrel protein</fullName>
    </submittedName>
</protein>
<reference evidence="2 3" key="1">
    <citation type="submission" date="2020-08" db="EMBL/GenBank/DDBJ databases">
        <title>Bridging the membrane lipid divide: bacteria of the FCB group superphylum have the potential to synthesize archaeal ether lipids.</title>
        <authorList>
            <person name="Villanueva L."/>
            <person name="Von Meijenfeldt F.A.B."/>
            <person name="Westbye A.B."/>
            <person name="Yadav S."/>
            <person name="Hopmans E.C."/>
            <person name="Dutilh B.E."/>
            <person name="Sinninghe Damste J.S."/>
        </authorList>
    </citation>
    <scope>NUCLEOTIDE SEQUENCE [LARGE SCALE GENOMIC DNA]</scope>
    <source>
        <strain evidence="2">NIOZ-UU30</strain>
    </source>
</reference>